<organism evidence="4 5">
    <name type="scientific">Bifidobacterium amazonense</name>
    <dbReference type="NCBI Taxonomy" id="2809027"/>
    <lineage>
        <taxon>Bacteria</taxon>
        <taxon>Bacillati</taxon>
        <taxon>Actinomycetota</taxon>
        <taxon>Actinomycetes</taxon>
        <taxon>Bifidobacteriales</taxon>
        <taxon>Bifidobacteriaceae</taxon>
        <taxon>Bifidobacterium</taxon>
    </lineage>
</organism>
<name>A0ABS9VVB9_9BIFI</name>
<feature type="domain" description="Cas12f1-like TNB" evidence="3">
    <location>
        <begin position="301"/>
        <end position="363"/>
    </location>
</feature>
<protein>
    <submittedName>
        <fullName evidence="4">Zinc ribbon domain-containing protein</fullName>
    </submittedName>
</protein>
<feature type="compositionally biased region" description="Basic and acidic residues" evidence="2">
    <location>
        <begin position="391"/>
        <end position="406"/>
    </location>
</feature>
<proteinExistence type="predicted"/>
<keyword evidence="1" id="KW-0238">DNA-binding</keyword>
<evidence type="ECO:0000259" key="3">
    <source>
        <dbReference type="Pfam" id="PF07282"/>
    </source>
</evidence>
<feature type="region of interest" description="Disordered" evidence="2">
    <location>
        <begin position="391"/>
        <end position="428"/>
    </location>
</feature>
<keyword evidence="5" id="KW-1185">Reference proteome</keyword>
<reference evidence="4 5" key="2">
    <citation type="journal article" date="2021" name="Syst. Appl. Microbiol.">
        <title>Phylogenetic classification of ten novel species belonging to the genus Bifidobacterium comprising B. phasiani sp. nov., B. pongonis sp. nov., B. saguinibicoloris sp. nov., B. colobi sp. nov., B. simiiventris sp. nov., B. santillanense sp. nov., B. miconis sp. nov., B. amazonense sp. nov., B. pluvialisilvae sp. nov., and B. miconisargentati sp. nov.</title>
        <authorList>
            <person name="Lugli G.A."/>
            <person name="Calvete-Torre I."/>
            <person name="Alessandri G."/>
            <person name="Milani C."/>
            <person name="Turroni F."/>
            <person name="Laiolo P."/>
            <person name="Ossiprandi M.C."/>
            <person name="Margolles A."/>
            <person name="Ruiz L."/>
            <person name="Ventura M."/>
        </authorList>
    </citation>
    <scope>NUCLEOTIDE SEQUENCE [LARGE SCALE GENOMIC DNA]</scope>
    <source>
        <strain evidence="4 5">MA1</strain>
    </source>
</reference>
<sequence>MPRWVDTKNWDGGLSQRQWDSVVRQAKAMLDSWIELRENDFRGIVYHSSLDDDLKQALYRINLRHAWWERVDDEAHRMARRIIKHLHKRNRFPNPMRCRTMSMDGKIAQIQPSNGGEYYYWARISTLEKGHPLYAPILIHSDLEPHLNPDDPQRLANHLQLRVNEDDTIVARLMTTMESVKPRDTGEAIGLDWGLKSLFATSDGRLYGLELFAWLQKRDMELTALTRELAHSHVSYKQSKRYRNLNRRIREYVRNETNRVLNLIADDRLREIVVEDLDFRHGGLSKQMNRILTRAGRATVRYKLQRLSQTKGIAITHVNPAYTSLECGSCGWASSKNRPNRNLFRCECCGYTLNADIAAARTIRARRSRPESWRRIGRTIILSQLRKEHAQRCPDGKRCPSRRKEYGSPTSAKAKANTETRVKNKRQS</sequence>
<evidence type="ECO:0000256" key="2">
    <source>
        <dbReference type="SAM" id="MobiDB-lite"/>
    </source>
</evidence>
<dbReference type="InterPro" id="IPR010095">
    <property type="entry name" value="Cas12f1-like_TNB"/>
</dbReference>
<dbReference type="EMBL" id="JAFEJT020000017">
    <property type="protein sequence ID" value="MCH9275765.1"/>
    <property type="molecule type" value="Genomic_DNA"/>
</dbReference>
<dbReference type="Pfam" id="PF07282">
    <property type="entry name" value="Cas12f1-like_TNB"/>
    <property type="match status" value="1"/>
</dbReference>
<dbReference type="Proteomes" id="UP000710815">
    <property type="component" value="Unassembled WGS sequence"/>
</dbReference>
<evidence type="ECO:0000256" key="1">
    <source>
        <dbReference type="ARBA" id="ARBA00023125"/>
    </source>
</evidence>
<gene>
    <name evidence="4" type="ORF">JS533_005705</name>
</gene>
<reference evidence="4 5" key="1">
    <citation type="journal article" date="2021" name="Environ. Microbiol.">
        <title>Genetic insights into the dark matter of the mammalian gut microbiota through targeted genome reconstruction.</title>
        <authorList>
            <person name="Lugli G.A."/>
            <person name="Alessandri G."/>
            <person name="Milani C."/>
            <person name="Viappiani A."/>
            <person name="Fontana F."/>
            <person name="Tarracchini C."/>
            <person name="Mancabelli L."/>
            <person name="Argentini C."/>
            <person name="Ruiz L."/>
            <person name="Margolles A."/>
            <person name="van Sinderen D."/>
            <person name="Turroni F."/>
            <person name="Ventura M."/>
        </authorList>
    </citation>
    <scope>NUCLEOTIDE SEQUENCE [LARGE SCALE GENOMIC DNA]</scope>
    <source>
        <strain evidence="4 5">MA1</strain>
    </source>
</reference>
<evidence type="ECO:0000313" key="5">
    <source>
        <dbReference type="Proteomes" id="UP000710815"/>
    </source>
</evidence>
<comment type="caution">
    <text evidence="4">The sequence shown here is derived from an EMBL/GenBank/DDBJ whole genome shotgun (WGS) entry which is preliminary data.</text>
</comment>
<dbReference type="RefSeq" id="WP_241513485.1">
    <property type="nucleotide sequence ID" value="NZ_JAFEJT020000017.1"/>
</dbReference>
<accession>A0ABS9VVB9</accession>
<evidence type="ECO:0000313" key="4">
    <source>
        <dbReference type="EMBL" id="MCH9275765.1"/>
    </source>
</evidence>